<dbReference type="Proteomes" id="UP000765509">
    <property type="component" value="Unassembled WGS sequence"/>
</dbReference>
<reference evidence="2" key="1">
    <citation type="submission" date="2021-03" db="EMBL/GenBank/DDBJ databases">
        <title>Draft genome sequence of rust myrtle Austropuccinia psidii MF-1, a brazilian biotype.</title>
        <authorList>
            <person name="Quecine M.C."/>
            <person name="Pachon D.M.R."/>
            <person name="Bonatelli M.L."/>
            <person name="Correr F.H."/>
            <person name="Franceschini L.M."/>
            <person name="Leite T.F."/>
            <person name="Margarido G.R.A."/>
            <person name="Almeida C.A."/>
            <person name="Ferrarezi J.A."/>
            <person name="Labate C.A."/>
        </authorList>
    </citation>
    <scope>NUCLEOTIDE SEQUENCE</scope>
    <source>
        <strain evidence="2">MF-1</strain>
    </source>
</reference>
<feature type="region of interest" description="Disordered" evidence="1">
    <location>
        <begin position="1"/>
        <end position="67"/>
    </location>
</feature>
<evidence type="ECO:0000313" key="3">
    <source>
        <dbReference type="Proteomes" id="UP000765509"/>
    </source>
</evidence>
<dbReference type="AlphaFoldDB" id="A0A9Q3CKS2"/>
<protein>
    <submittedName>
        <fullName evidence="2">Uncharacterized protein</fullName>
    </submittedName>
</protein>
<sequence>MPHNNHGERNNEDIVVPTEPSSEQTGHPGSENGELGPGDGMGKWEEQKGNSPPQPQCSQTTQEFPGT</sequence>
<feature type="compositionally biased region" description="Basic and acidic residues" evidence="1">
    <location>
        <begin position="1"/>
        <end position="12"/>
    </location>
</feature>
<comment type="caution">
    <text evidence="2">The sequence shown here is derived from an EMBL/GenBank/DDBJ whole genome shotgun (WGS) entry which is preliminary data.</text>
</comment>
<gene>
    <name evidence="2" type="ORF">O181_024116</name>
</gene>
<keyword evidence="3" id="KW-1185">Reference proteome</keyword>
<name>A0A9Q3CKS2_9BASI</name>
<organism evidence="2 3">
    <name type="scientific">Austropuccinia psidii MF-1</name>
    <dbReference type="NCBI Taxonomy" id="1389203"/>
    <lineage>
        <taxon>Eukaryota</taxon>
        <taxon>Fungi</taxon>
        <taxon>Dikarya</taxon>
        <taxon>Basidiomycota</taxon>
        <taxon>Pucciniomycotina</taxon>
        <taxon>Pucciniomycetes</taxon>
        <taxon>Pucciniales</taxon>
        <taxon>Sphaerophragmiaceae</taxon>
        <taxon>Austropuccinia</taxon>
    </lineage>
</organism>
<proteinExistence type="predicted"/>
<evidence type="ECO:0000313" key="2">
    <source>
        <dbReference type="EMBL" id="MBW0484401.1"/>
    </source>
</evidence>
<dbReference type="EMBL" id="AVOT02007665">
    <property type="protein sequence ID" value="MBW0484401.1"/>
    <property type="molecule type" value="Genomic_DNA"/>
</dbReference>
<accession>A0A9Q3CKS2</accession>
<evidence type="ECO:0000256" key="1">
    <source>
        <dbReference type="SAM" id="MobiDB-lite"/>
    </source>
</evidence>
<feature type="compositionally biased region" description="Low complexity" evidence="1">
    <location>
        <begin position="56"/>
        <end position="67"/>
    </location>
</feature>